<protein>
    <submittedName>
        <fullName evidence="1">Uncharacterized protein</fullName>
    </submittedName>
</protein>
<name>A0ABS3NWM7_9BACI</name>
<comment type="caution">
    <text evidence="1">The sequence shown here is derived from an EMBL/GenBank/DDBJ whole genome shotgun (WGS) entry which is preliminary data.</text>
</comment>
<dbReference type="EMBL" id="JAGDQJ010000010">
    <property type="protein sequence ID" value="MBO1625341.1"/>
    <property type="molecule type" value="Genomic_DNA"/>
</dbReference>
<gene>
    <name evidence="1" type="ORF">J4P90_08780</name>
</gene>
<organism evidence="1 2">
    <name type="scientific">Bacillus arachidis</name>
    <dbReference type="NCBI Taxonomy" id="2819290"/>
    <lineage>
        <taxon>Bacteria</taxon>
        <taxon>Bacillati</taxon>
        <taxon>Bacillota</taxon>
        <taxon>Bacilli</taxon>
        <taxon>Bacillales</taxon>
        <taxon>Bacillaceae</taxon>
        <taxon>Bacillus</taxon>
    </lineage>
</organism>
<sequence>MNRKKWVLPGFTLLFVVGFTVCFSNWGTLQTSIVDFSEGFVEGFFS</sequence>
<keyword evidence="2" id="KW-1185">Reference proteome</keyword>
<reference evidence="1 2" key="1">
    <citation type="submission" date="2021-03" db="EMBL/GenBank/DDBJ databases">
        <title>Identification of novel Bacillus strains.</title>
        <authorList>
            <person name="Xiao Z."/>
            <person name="Li Y."/>
            <person name="Shen J."/>
        </authorList>
    </citation>
    <scope>NUCLEOTIDE SEQUENCE [LARGE SCALE GENOMIC DNA]</scope>
    <source>
        <strain evidence="1 2">SY8</strain>
    </source>
</reference>
<evidence type="ECO:0000313" key="1">
    <source>
        <dbReference type="EMBL" id="MBO1625341.1"/>
    </source>
</evidence>
<proteinExistence type="predicted"/>
<evidence type="ECO:0000313" key="2">
    <source>
        <dbReference type="Proteomes" id="UP000677611"/>
    </source>
</evidence>
<dbReference type="RefSeq" id="WP_208017355.1">
    <property type="nucleotide sequence ID" value="NZ_CP127376.1"/>
</dbReference>
<dbReference type="Proteomes" id="UP000677611">
    <property type="component" value="Unassembled WGS sequence"/>
</dbReference>
<accession>A0ABS3NWM7</accession>